<dbReference type="EMBL" id="EU955948">
    <property type="protein sequence ID" value="ACG28066.1"/>
    <property type="molecule type" value="mRNA"/>
</dbReference>
<sequence length="65" mass="7335">MHRRRPILLRDAAASAALLPAPLHGRVQVDRSPPRRLPPRTAPKNALGYFFLDLPFGFKYVSLMP</sequence>
<accession>B6ST83</accession>
<dbReference type="AlphaFoldDB" id="B6ST83"/>
<name>B6ST83_MAIZE</name>
<reference evidence="1" key="1">
    <citation type="journal article" date="2009" name="Plant Mol. Biol.">
        <title>Insights into corn genes derived from large-scale cDNA sequencing.</title>
        <authorList>
            <person name="Alexandrov N.N."/>
            <person name="Brover V.V."/>
            <person name="Freidin S."/>
            <person name="Troukhan M.E."/>
            <person name="Tatarinova T.V."/>
            <person name="Zhang H."/>
            <person name="Swaller T.J."/>
            <person name="Lu Y.P."/>
            <person name="Bouck J."/>
            <person name="Flavell R.B."/>
            <person name="Feldmann K.A."/>
        </authorList>
    </citation>
    <scope>NUCLEOTIDE SEQUENCE</scope>
</reference>
<organism evidence="1">
    <name type="scientific">Zea mays</name>
    <name type="common">Maize</name>
    <dbReference type="NCBI Taxonomy" id="4577"/>
    <lineage>
        <taxon>Eukaryota</taxon>
        <taxon>Viridiplantae</taxon>
        <taxon>Streptophyta</taxon>
        <taxon>Embryophyta</taxon>
        <taxon>Tracheophyta</taxon>
        <taxon>Spermatophyta</taxon>
        <taxon>Magnoliopsida</taxon>
        <taxon>Liliopsida</taxon>
        <taxon>Poales</taxon>
        <taxon>Poaceae</taxon>
        <taxon>PACMAD clade</taxon>
        <taxon>Panicoideae</taxon>
        <taxon>Andropogonodae</taxon>
        <taxon>Andropogoneae</taxon>
        <taxon>Tripsacinae</taxon>
        <taxon>Zea</taxon>
    </lineage>
</organism>
<proteinExistence type="evidence at transcript level"/>
<evidence type="ECO:0000313" key="1">
    <source>
        <dbReference type="EMBL" id="ACG28066.1"/>
    </source>
</evidence>
<protein>
    <submittedName>
        <fullName evidence="1">Uncharacterized protein</fullName>
    </submittedName>
</protein>